<dbReference type="InterPro" id="IPR050951">
    <property type="entry name" value="Retrovirus_Pol_polyprotein"/>
</dbReference>
<dbReference type="GO" id="GO:0003964">
    <property type="term" value="F:RNA-directed DNA polymerase activity"/>
    <property type="evidence" value="ECO:0007669"/>
    <property type="project" value="UniProtKB-EC"/>
</dbReference>
<evidence type="ECO:0000259" key="2">
    <source>
        <dbReference type="Pfam" id="PF17921"/>
    </source>
</evidence>
<feature type="domain" description="Integrase zinc-binding" evidence="2">
    <location>
        <begin position="80"/>
        <end position="136"/>
    </location>
</feature>
<dbReference type="GO" id="GO:0003676">
    <property type="term" value="F:nucleic acid binding"/>
    <property type="evidence" value="ECO:0007669"/>
    <property type="project" value="InterPro"/>
</dbReference>
<keyword evidence="4" id="KW-1185">Reference proteome</keyword>
<proteinExistence type="predicted"/>
<sequence>MSHVDALSRNPVEIDFGCLLVRTIDTKWIATVQKDDSELKRIVDILNDSTSGDIVDIRNNFLIKRGLLYRKTDDGERWVVPKGVRFQLLKANHDDIGHFSFDKTFAKVKESYWFPKMKRFIQKYVKSCLECAHAKVPAGKKAGELHTIEKIDCPFHTLHIDHLGPFVRSSSKNSYLLLIIDAFTKFIILIPVKSTKTVYSIRAMKNYFNRSKDNSDSDMDESDDAQLDAHEIRKSNEVI</sequence>
<evidence type="ECO:0000256" key="1">
    <source>
        <dbReference type="ARBA" id="ARBA00012493"/>
    </source>
</evidence>
<dbReference type="Gene3D" id="1.10.340.70">
    <property type="match status" value="1"/>
</dbReference>
<dbReference type="Pfam" id="PF17921">
    <property type="entry name" value="Integrase_H2C2"/>
    <property type="match status" value="1"/>
</dbReference>
<evidence type="ECO:0000313" key="3">
    <source>
        <dbReference type="EMBL" id="CAH3935267.1"/>
    </source>
</evidence>
<dbReference type="FunFam" id="1.10.340.70:FF:000001">
    <property type="entry name" value="Retrovirus-related Pol polyprotein from transposon gypsy-like Protein"/>
    <property type="match status" value="1"/>
</dbReference>
<evidence type="ECO:0000313" key="4">
    <source>
        <dbReference type="Proteomes" id="UP001152562"/>
    </source>
</evidence>
<name>A0A9P0SSP8_PIEBR</name>
<dbReference type="Proteomes" id="UP001152562">
    <property type="component" value="Unassembled WGS sequence"/>
</dbReference>
<dbReference type="EMBL" id="CALOZG010000001">
    <property type="protein sequence ID" value="CAH3935267.1"/>
    <property type="molecule type" value="Genomic_DNA"/>
</dbReference>
<dbReference type="InterPro" id="IPR036397">
    <property type="entry name" value="RNaseH_sf"/>
</dbReference>
<reference evidence="3" key="1">
    <citation type="submission" date="2022-05" db="EMBL/GenBank/DDBJ databases">
        <authorList>
            <person name="Okamura Y."/>
        </authorList>
    </citation>
    <scope>NUCLEOTIDE SEQUENCE</scope>
</reference>
<gene>
    <name evidence="3" type="ORF">PIBRA_LOCUS1263</name>
</gene>
<dbReference type="PANTHER" id="PTHR37984">
    <property type="entry name" value="PROTEIN CBG26694"/>
    <property type="match status" value="1"/>
</dbReference>
<dbReference type="EC" id="2.7.7.49" evidence="1"/>
<protein>
    <recommendedName>
        <fullName evidence="1">RNA-directed DNA polymerase</fullName>
        <ecNumber evidence="1">2.7.7.49</ecNumber>
    </recommendedName>
</protein>
<dbReference type="InterPro" id="IPR041588">
    <property type="entry name" value="Integrase_H2C2"/>
</dbReference>
<accession>A0A9P0SSP8</accession>
<dbReference type="Gene3D" id="3.30.420.10">
    <property type="entry name" value="Ribonuclease H-like superfamily/Ribonuclease H"/>
    <property type="match status" value="1"/>
</dbReference>
<dbReference type="AlphaFoldDB" id="A0A9P0SSP8"/>
<organism evidence="3 4">
    <name type="scientific">Pieris brassicae</name>
    <name type="common">White butterfly</name>
    <name type="synonym">Large white butterfly</name>
    <dbReference type="NCBI Taxonomy" id="7116"/>
    <lineage>
        <taxon>Eukaryota</taxon>
        <taxon>Metazoa</taxon>
        <taxon>Ecdysozoa</taxon>
        <taxon>Arthropoda</taxon>
        <taxon>Hexapoda</taxon>
        <taxon>Insecta</taxon>
        <taxon>Pterygota</taxon>
        <taxon>Neoptera</taxon>
        <taxon>Endopterygota</taxon>
        <taxon>Lepidoptera</taxon>
        <taxon>Glossata</taxon>
        <taxon>Ditrysia</taxon>
        <taxon>Papilionoidea</taxon>
        <taxon>Pieridae</taxon>
        <taxon>Pierinae</taxon>
        <taxon>Pieris</taxon>
    </lineage>
</organism>
<comment type="caution">
    <text evidence="3">The sequence shown here is derived from an EMBL/GenBank/DDBJ whole genome shotgun (WGS) entry which is preliminary data.</text>
</comment>
<dbReference type="SUPFAM" id="SSF53098">
    <property type="entry name" value="Ribonuclease H-like"/>
    <property type="match status" value="1"/>
</dbReference>
<dbReference type="InterPro" id="IPR012337">
    <property type="entry name" value="RNaseH-like_sf"/>
</dbReference>
<dbReference type="PANTHER" id="PTHR37984:SF15">
    <property type="entry name" value="INTEGRASE CATALYTIC DOMAIN-CONTAINING PROTEIN"/>
    <property type="match status" value="1"/>
</dbReference>